<dbReference type="Proteomes" id="UP001596443">
    <property type="component" value="Unassembled WGS sequence"/>
</dbReference>
<organism evidence="1 2">
    <name type="scientific">Halobaculum halobium</name>
    <dbReference type="NCBI Taxonomy" id="3032281"/>
    <lineage>
        <taxon>Archaea</taxon>
        <taxon>Methanobacteriati</taxon>
        <taxon>Methanobacteriota</taxon>
        <taxon>Stenosarchaea group</taxon>
        <taxon>Halobacteria</taxon>
        <taxon>Halobacteriales</taxon>
        <taxon>Haloferacaceae</taxon>
        <taxon>Halobaculum</taxon>
    </lineage>
</organism>
<protein>
    <submittedName>
        <fullName evidence="1">Uncharacterized protein</fullName>
    </submittedName>
</protein>
<dbReference type="EMBL" id="JBHSWX010000012">
    <property type="protein sequence ID" value="MFC6786400.1"/>
    <property type="molecule type" value="Genomic_DNA"/>
</dbReference>
<gene>
    <name evidence="1" type="ORF">ACFQFD_10480</name>
</gene>
<sequence length="355" mass="39721">MSSTIIAASLTGSLHQFNRLLSRVTLKRQYDQLFLRITDDELAITQPTGEVSTYCTITDQYLHSIELRSDSPTLAIIDVDELHDYLNLATSKLLYLDFMCEPESDFASEVHIKDDLKRTVGISTPQTAFRPRRAALIANSHGIDPDCLSDVDNGRDTAEILHEELIRSMSTSQRGTIHSERSVEDRLYDLPVTEMRRLSLMQVYEWIHDNEFSVEYPEKEIAELYDQFDRSNRLLVSTGSKTAPASATIRTTQSVLEKIIEARELVGGQKTYPIIIKNGEFWLEVVSGAATTEGWLGAAKVEGPSLCNEYGPTFETVVEGMSGAVELQTAPENDLAFIQRDSGVIVRHVIEGIDT</sequence>
<dbReference type="GeneID" id="81209474"/>
<dbReference type="AlphaFoldDB" id="A0ABD5TAV3"/>
<proteinExistence type="predicted"/>
<accession>A0ABD5TAV3</accession>
<keyword evidence="2" id="KW-1185">Reference proteome</keyword>
<name>A0ABD5TAV3_9EURY</name>
<comment type="caution">
    <text evidence="1">The sequence shown here is derived from an EMBL/GenBank/DDBJ whole genome shotgun (WGS) entry which is preliminary data.</text>
</comment>
<evidence type="ECO:0000313" key="1">
    <source>
        <dbReference type="EMBL" id="MFC6786400.1"/>
    </source>
</evidence>
<reference evidence="1 2" key="1">
    <citation type="journal article" date="2019" name="Int. J. Syst. Evol. Microbiol.">
        <title>The Global Catalogue of Microorganisms (GCM) 10K type strain sequencing project: providing services to taxonomists for standard genome sequencing and annotation.</title>
        <authorList>
            <consortium name="The Broad Institute Genomics Platform"/>
            <consortium name="The Broad Institute Genome Sequencing Center for Infectious Disease"/>
            <person name="Wu L."/>
            <person name="Ma J."/>
        </authorList>
    </citation>
    <scope>NUCLEOTIDE SEQUENCE [LARGE SCALE GENOMIC DNA]</scope>
    <source>
        <strain evidence="1 2">SYNS20</strain>
    </source>
</reference>
<evidence type="ECO:0000313" key="2">
    <source>
        <dbReference type="Proteomes" id="UP001596443"/>
    </source>
</evidence>
<dbReference type="RefSeq" id="WP_284063189.1">
    <property type="nucleotide sequence ID" value="NZ_CP126158.1"/>
</dbReference>